<sequence>MIKSYQGNINNFFRFEIRFSLKISSKIVNTLKINILIYCFNDLFLSLIEQNVNNVCYKA</sequence>
<gene>
    <name evidence="1" type="ORF">D7Z94_21845</name>
</gene>
<dbReference type="Proteomes" id="UP000276603">
    <property type="component" value="Unassembled WGS sequence"/>
</dbReference>
<organism evidence="1 2">
    <name type="scientific">Ulvibacterium marinum</name>
    <dbReference type="NCBI Taxonomy" id="2419782"/>
    <lineage>
        <taxon>Bacteria</taxon>
        <taxon>Pseudomonadati</taxon>
        <taxon>Bacteroidota</taxon>
        <taxon>Flavobacteriia</taxon>
        <taxon>Flavobacteriales</taxon>
        <taxon>Flavobacteriaceae</taxon>
        <taxon>Ulvibacterium</taxon>
    </lineage>
</organism>
<reference evidence="1 2" key="1">
    <citation type="submission" date="2018-10" db="EMBL/GenBank/DDBJ databases">
        <title>Ulvibacterium marinum gen. nov., sp. nov., a novel marine bacterium of the family Flavobacteriaceae, isolated from a culture of the green alga Ulva prolifera.</title>
        <authorList>
            <person name="Zhang Z."/>
        </authorList>
    </citation>
    <scope>NUCLEOTIDE SEQUENCE [LARGE SCALE GENOMIC DNA]</scope>
    <source>
        <strain evidence="1 2">CCMM003</strain>
    </source>
</reference>
<dbReference type="EMBL" id="RBCJ01000005">
    <property type="protein sequence ID" value="RKN77875.1"/>
    <property type="molecule type" value="Genomic_DNA"/>
</dbReference>
<accession>A0A3B0BWS9</accession>
<keyword evidence="2" id="KW-1185">Reference proteome</keyword>
<proteinExistence type="predicted"/>
<comment type="caution">
    <text evidence="1">The sequence shown here is derived from an EMBL/GenBank/DDBJ whole genome shotgun (WGS) entry which is preliminary data.</text>
</comment>
<name>A0A3B0BWS9_9FLAO</name>
<dbReference type="AlphaFoldDB" id="A0A3B0BWS9"/>
<evidence type="ECO:0000313" key="2">
    <source>
        <dbReference type="Proteomes" id="UP000276603"/>
    </source>
</evidence>
<protein>
    <submittedName>
        <fullName evidence="1">Uncharacterized protein</fullName>
    </submittedName>
</protein>
<evidence type="ECO:0000313" key="1">
    <source>
        <dbReference type="EMBL" id="RKN77875.1"/>
    </source>
</evidence>